<dbReference type="AlphaFoldDB" id="W9QQ11"/>
<reference evidence="4" key="1">
    <citation type="submission" date="2013-01" db="EMBL/GenBank/DDBJ databases">
        <title>Draft Genome Sequence of a Mulberry Tree, Morus notabilis C.K. Schneid.</title>
        <authorList>
            <person name="He N."/>
            <person name="Zhao S."/>
        </authorList>
    </citation>
    <scope>NUCLEOTIDE SEQUENCE</scope>
</reference>
<organism evidence="3 4">
    <name type="scientific">Morus notabilis</name>
    <dbReference type="NCBI Taxonomy" id="981085"/>
    <lineage>
        <taxon>Eukaryota</taxon>
        <taxon>Viridiplantae</taxon>
        <taxon>Streptophyta</taxon>
        <taxon>Embryophyta</taxon>
        <taxon>Tracheophyta</taxon>
        <taxon>Spermatophyta</taxon>
        <taxon>Magnoliopsida</taxon>
        <taxon>eudicotyledons</taxon>
        <taxon>Gunneridae</taxon>
        <taxon>Pentapetalae</taxon>
        <taxon>rosids</taxon>
        <taxon>fabids</taxon>
        <taxon>Rosales</taxon>
        <taxon>Moraceae</taxon>
        <taxon>Moreae</taxon>
        <taxon>Morus</taxon>
    </lineage>
</organism>
<evidence type="ECO:0000313" key="3">
    <source>
        <dbReference type="EMBL" id="EXB48397.1"/>
    </source>
</evidence>
<dbReference type="GO" id="GO:0033612">
    <property type="term" value="F:receptor serine/threonine kinase binding"/>
    <property type="evidence" value="ECO:0007669"/>
    <property type="project" value="InterPro"/>
</dbReference>
<gene>
    <name evidence="3" type="ORF">L484_007977</name>
</gene>
<name>W9QQ11_9ROSA</name>
<feature type="region of interest" description="Disordered" evidence="1">
    <location>
        <begin position="62"/>
        <end position="85"/>
    </location>
</feature>
<evidence type="ECO:0000256" key="1">
    <source>
        <dbReference type="SAM" id="MobiDB-lite"/>
    </source>
</evidence>
<proteinExistence type="predicted"/>
<accession>W9QQ11</accession>
<evidence type="ECO:0000256" key="2">
    <source>
        <dbReference type="SAM" id="SignalP"/>
    </source>
</evidence>
<feature type="chain" id="PRO_5004927979" evidence="2">
    <location>
        <begin position="25"/>
        <end position="85"/>
    </location>
</feature>
<dbReference type="PANTHER" id="PTHR36349">
    <property type="entry name" value="PROTEIN CLAVATA 3"/>
    <property type="match status" value="1"/>
</dbReference>
<dbReference type="EMBL" id="KE343942">
    <property type="protein sequence ID" value="EXB48397.1"/>
    <property type="molecule type" value="Genomic_DNA"/>
</dbReference>
<sequence>MAFITGLSTVVVILMVASLPFLQSSPPRFQAETTMAENKATLQGLTNRVDIFGNGDSVIGVDEESERQVPTGPDPLHHNNHPTRP</sequence>
<dbReference type="Proteomes" id="UP000030645">
    <property type="component" value="Unassembled WGS sequence"/>
</dbReference>
<dbReference type="PANTHER" id="PTHR36349:SF1">
    <property type="entry name" value="CLAVATA3_ESR (CLE) GENE FAMILY MEMBER"/>
    <property type="match status" value="1"/>
</dbReference>
<protein>
    <submittedName>
        <fullName evidence="3">Uncharacterized protein</fullName>
    </submittedName>
</protein>
<evidence type="ECO:0000313" key="4">
    <source>
        <dbReference type="Proteomes" id="UP000030645"/>
    </source>
</evidence>
<feature type="signal peptide" evidence="2">
    <location>
        <begin position="1"/>
        <end position="24"/>
    </location>
</feature>
<keyword evidence="2" id="KW-0732">Signal</keyword>
<keyword evidence="4" id="KW-1185">Reference proteome</keyword>
<dbReference type="InterPro" id="IPR044962">
    <property type="entry name" value="CLV3/ESR"/>
</dbReference>
<dbReference type="eggNOG" id="ENOG502SFW5">
    <property type="taxonomic scope" value="Eukaryota"/>
</dbReference>